<gene>
    <name evidence="1" type="ORF">B4099_3704</name>
</gene>
<name>A0A150KGC1_HEYCO</name>
<dbReference type="EMBL" id="LQYI01000032">
    <property type="protein sequence ID" value="KYC71328.1"/>
    <property type="molecule type" value="Genomic_DNA"/>
</dbReference>
<dbReference type="Proteomes" id="UP000075304">
    <property type="component" value="Unassembled WGS sequence"/>
</dbReference>
<accession>A0A150KGC1</accession>
<comment type="caution">
    <text evidence="1">The sequence shown here is derived from an EMBL/GenBank/DDBJ whole genome shotgun (WGS) entry which is preliminary data.</text>
</comment>
<evidence type="ECO:0000313" key="2">
    <source>
        <dbReference type="Proteomes" id="UP000075304"/>
    </source>
</evidence>
<dbReference type="PATRIC" id="fig|1398.25.peg.2122"/>
<dbReference type="RefSeq" id="WP_061574636.1">
    <property type="nucleotide sequence ID" value="NZ_LQYI01000032.1"/>
</dbReference>
<evidence type="ECO:0000313" key="1">
    <source>
        <dbReference type="EMBL" id="KYC71328.1"/>
    </source>
</evidence>
<protein>
    <submittedName>
        <fullName evidence="1">Uncharacterized protein</fullName>
    </submittedName>
</protein>
<organism evidence="1 2">
    <name type="scientific">Heyndrickxia coagulans</name>
    <name type="common">Weizmannia coagulans</name>
    <dbReference type="NCBI Taxonomy" id="1398"/>
    <lineage>
        <taxon>Bacteria</taxon>
        <taxon>Bacillati</taxon>
        <taxon>Bacillota</taxon>
        <taxon>Bacilli</taxon>
        <taxon>Bacillales</taxon>
        <taxon>Bacillaceae</taxon>
        <taxon>Heyndrickxia</taxon>
    </lineage>
</organism>
<proteinExistence type="predicted"/>
<dbReference type="AlphaFoldDB" id="A0A150KGC1"/>
<reference evidence="1 2" key="1">
    <citation type="submission" date="2016-01" db="EMBL/GenBank/DDBJ databases">
        <title>Genome Sequences of Twelve Sporeforming Bacillus Species Isolated from Foods.</title>
        <authorList>
            <person name="Berendsen E.M."/>
            <person name="Wells-Bennik M.H."/>
            <person name="Krawcyk A.O."/>
            <person name="De Jong A."/>
            <person name="Holsappel S."/>
            <person name="Eijlander R.T."/>
            <person name="Kuipers O.P."/>
        </authorList>
    </citation>
    <scope>NUCLEOTIDE SEQUENCE [LARGE SCALE GENOMIC DNA]</scope>
    <source>
        <strain evidence="1 2">B4099</strain>
    </source>
</reference>
<sequence length="146" mass="17014">MKVRKNYRLNEETVNKLKTYCDQTNKKEVAVVEAALNHFIDNDGDVKDALTIKLEAICEQTMEKMIKEKIKPDLLRIRSAANNSELYTQVLVDLMNYQFRNLDKELFITTNEQISPAVAKSIAVAKERLHNARMKKLEREKKTEKK</sequence>